<feature type="binding site" evidence="6">
    <location>
        <begin position="264"/>
        <end position="268"/>
    </location>
    <ligand>
        <name>GTP</name>
        <dbReference type="ChEBI" id="CHEBI:37565"/>
    </ligand>
</feature>
<dbReference type="AlphaFoldDB" id="A0AAX4HFE6"/>
<evidence type="ECO:0000256" key="3">
    <source>
        <dbReference type="ARBA" id="ARBA00022842"/>
    </source>
</evidence>
<dbReference type="Gene3D" id="3.40.50.300">
    <property type="entry name" value="P-loop containing nucleotide triphosphate hydrolases"/>
    <property type="match status" value="2"/>
</dbReference>
<dbReference type="PROSITE" id="PS51882">
    <property type="entry name" value="G_ALPHA"/>
    <property type="match status" value="1"/>
</dbReference>
<feature type="binding site" evidence="7">
    <location>
        <position position="245"/>
    </location>
    <ligand>
        <name>Mg(2+)</name>
        <dbReference type="ChEBI" id="CHEBI:18420"/>
    </ligand>
</feature>
<keyword evidence="5" id="KW-0807">Transducer</keyword>
<dbReference type="GO" id="GO:0005834">
    <property type="term" value="C:heterotrimeric G-protein complex"/>
    <property type="evidence" value="ECO:0007669"/>
    <property type="project" value="TreeGrafter"/>
</dbReference>
<dbReference type="GO" id="GO:0005737">
    <property type="term" value="C:cytoplasm"/>
    <property type="evidence" value="ECO:0007669"/>
    <property type="project" value="TreeGrafter"/>
</dbReference>
<dbReference type="RefSeq" id="XP_062879701.1">
    <property type="nucleotide sequence ID" value="XM_063023631.1"/>
</dbReference>
<evidence type="ECO:0000313" key="8">
    <source>
        <dbReference type="EMBL" id="WPK27323.1"/>
    </source>
</evidence>
<dbReference type="Proteomes" id="UP001338582">
    <property type="component" value="Chromosome 6"/>
</dbReference>
<dbReference type="FunFam" id="3.40.50.300:FF:000563">
    <property type="entry name" value="Guanine nucleotide-binding protein alpha subunit"/>
    <property type="match status" value="1"/>
</dbReference>
<dbReference type="PANTHER" id="PTHR10218">
    <property type="entry name" value="GTP-BINDING PROTEIN ALPHA SUBUNIT"/>
    <property type="match status" value="1"/>
</dbReference>
<dbReference type="GO" id="GO:0031683">
    <property type="term" value="F:G-protein beta/gamma-subunit complex binding"/>
    <property type="evidence" value="ECO:0007669"/>
    <property type="project" value="InterPro"/>
</dbReference>
<organism evidence="8 9">
    <name type="scientific">Australozyma saopauloensis</name>
    <dbReference type="NCBI Taxonomy" id="291208"/>
    <lineage>
        <taxon>Eukaryota</taxon>
        <taxon>Fungi</taxon>
        <taxon>Dikarya</taxon>
        <taxon>Ascomycota</taxon>
        <taxon>Saccharomycotina</taxon>
        <taxon>Pichiomycetes</taxon>
        <taxon>Metschnikowiaceae</taxon>
        <taxon>Australozyma</taxon>
    </lineage>
</organism>
<keyword evidence="3 7" id="KW-0460">Magnesium</keyword>
<evidence type="ECO:0008006" key="10">
    <source>
        <dbReference type="Google" id="ProtNLM"/>
    </source>
</evidence>
<dbReference type="InterPro" id="IPR001019">
    <property type="entry name" value="Gprotein_alpha_su"/>
</dbReference>
<dbReference type="GO" id="GO:0007186">
    <property type="term" value="P:G protein-coupled receptor signaling pathway"/>
    <property type="evidence" value="ECO:0007669"/>
    <property type="project" value="InterPro"/>
</dbReference>
<dbReference type="GO" id="GO:0005525">
    <property type="term" value="F:GTP binding"/>
    <property type="evidence" value="ECO:0007669"/>
    <property type="project" value="UniProtKB-KW"/>
</dbReference>
<dbReference type="GO" id="GO:0046872">
    <property type="term" value="F:metal ion binding"/>
    <property type="evidence" value="ECO:0007669"/>
    <property type="project" value="UniProtKB-KW"/>
</dbReference>
<accession>A0AAX4HFE6</accession>
<dbReference type="GO" id="GO:0001664">
    <property type="term" value="F:G protein-coupled receptor binding"/>
    <property type="evidence" value="ECO:0007669"/>
    <property type="project" value="TreeGrafter"/>
</dbReference>
<keyword evidence="1 7" id="KW-0479">Metal-binding</keyword>
<dbReference type="PRINTS" id="PR00318">
    <property type="entry name" value="GPROTEINA"/>
</dbReference>
<dbReference type="InterPro" id="IPR011025">
    <property type="entry name" value="GproteinA_insert"/>
</dbReference>
<dbReference type="EMBL" id="CP138899">
    <property type="protein sequence ID" value="WPK27323.1"/>
    <property type="molecule type" value="Genomic_DNA"/>
</dbReference>
<dbReference type="CDD" id="cd00066">
    <property type="entry name" value="G-alpha"/>
    <property type="match status" value="1"/>
</dbReference>
<dbReference type="GeneID" id="88175764"/>
<dbReference type="SUPFAM" id="SSF52540">
    <property type="entry name" value="P-loop containing nucleoside triphosphate hydrolases"/>
    <property type="match status" value="1"/>
</dbReference>
<dbReference type="SUPFAM" id="SSF47895">
    <property type="entry name" value="Transducin (alpha subunit), insertion domain"/>
    <property type="match status" value="1"/>
</dbReference>
<dbReference type="PANTHER" id="PTHR10218:SF302">
    <property type="entry name" value="GUANINE NUCLEOTIDE-BINDING PROTEIN ALPHA-5 SUBUNIT"/>
    <property type="match status" value="1"/>
</dbReference>
<dbReference type="KEGG" id="asau:88175764"/>
<keyword evidence="4 6" id="KW-0342">GTP-binding</keyword>
<evidence type="ECO:0000256" key="7">
    <source>
        <dbReference type="PIRSR" id="PIRSR601019-2"/>
    </source>
</evidence>
<dbReference type="Pfam" id="PF00503">
    <property type="entry name" value="G-alpha"/>
    <property type="match status" value="1"/>
</dbReference>
<dbReference type="GO" id="GO:0003924">
    <property type="term" value="F:GTPase activity"/>
    <property type="evidence" value="ECO:0007669"/>
    <property type="project" value="InterPro"/>
</dbReference>
<evidence type="ECO:0000256" key="6">
    <source>
        <dbReference type="PIRSR" id="PIRSR601019-1"/>
    </source>
</evidence>
<dbReference type="InterPro" id="IPR027417">
    <property type="entry name" value="P-loop_NTPase"/>
</dbReference>
<evidence type="ECO:0000313" key="9">
    <source>
        <dbReference type="Proteomes" id="UP001338582"/>
    </source>
</evidence>
<keyword evidence="9" id="KW-1185">Reference proteome</keyword>
<evidence type="ECO:0000256" key="1">
    <source>
        <dbReference type="ARBA" id="ARBA00022723"/>
    </source>
</evidence>
<proteinExistence type="predicted"/>
<sequence>MGCSASVMTEEETRYQLQKQKSLAIDRALLQKKKEEANLIRIFLLGAGDSGKSTVLKQMRLLHNDSFTDMERCHYTHILWMDMIESMRMLIFNARKYKIPLECDRPNSPLIPFKRIIVETERRFAEEPDDDDNDLGDYAVGYFSQAKPRPKRKDTTDLDVTLLISDSDYEEEKIEPVGRRHSREDIAEAIHQLWNNDRGIKKCYEQRNRFQLETSALYYFEIVHKLKNRMYRCTDKDILMGRIKTTGISEHQFKVKGSVLKLLDAGGQRSERKKWIHHFQHVNAIIFVVAVLEYDQTLYEDGRVSRMEESLSLFDTICNSRWFSNTPFILFLNKVDLLEEKLHKSLITDYCPNYKKDPLDVELVLDYFEKTILSLNRYAKPIYVHRTCATDTAAMKFVLNAVTDMMISQQLTKSGLM</sequence>
<evidence type="ECO:0000256" key="4">
    <source>
        <dbReference type="ARBA" id="ARBA00023134"/>
    </source>
</evidence>
<protein>
    <recommendedName>
        <fullName evidence="10">Guanine nucleotide-binding protein alpha subunit</fullName>
    </recommendedName>
</protein>
<keyword evidence="2 6" id="KW-0547">Nucleotide-binding</keyword>
<dbReference type="SMART" id="SM00275">
    <property type="entry name" value="G_alpha"/>
    <property type="match status" value="1"/>
</dbReference>
<evidence type="ECO:0000256" key="5">
    <source>
        <dbReference type="ARBA" id="ARBA00023224"/>
    </source>
</evidence>
<feature type="binding site" evidence="7">
    <location>
        <position position="53"/>
    </location>
    <ligand>
        <name>Mg(2+)</name>
        <dbReference type="ChEBI" id="CHEBI:18420"/>
    </ligand>
</feature>
<reference evidence="8 9" key="1">
    <citation type="submission" date="2023-10" db="EMBL/GenBank/DDBJ databases">
        <title>Draft Genome Sequence of Candida saopaulonensis from a very Premature Infant with Sepsis.</title>
        <authorList>
            <person name="Ning Y."/>
            <person name="Dai R."/>
            <person name="Xiao M."/>
            <person name="Xu Y."/>
            <person name="Yan Q."/>
            <person name="Zhang L."/>
        </authorList>
    </citation>
    <scope>NUCLEOTIDE SEQUENCE [LARGE SCALE GENOMIC DNA]</scope>
    <source>
        <strain evidence="8 9">19XY460</strain>
    </source>
</reference>
<feature type="binding site" evidence="6">
    <location>
        <begin position="239"/>
        <end position="245"/>
    </location>
    <ligand>
        <name>GTP</name>
        <dbReference type="ChEBI" id="CHEBI:37565"/>
    </ligand>
</feature>
<feature type="binding site" evidence="6">
    <location>
        <begin position="333"/>
        <end position="336"/>
    </location>
    <ligand>
        <name>GTP</name>
        <dbReference type="ChEBI" id="CHEBI:37565"/>
    </ligand>
</feature>
<gene>
    <name evidence="8" type="ORF">PUMCH_004704</name>
</gene>
<dbReference type="GO" id="GO:0000750">
    <property type="term" value="P:pheromone-dependent signal transduction involved in conjugation with cellular fusion"/>
    <property type="evidence" value="ECO:0007669"/>
    <property type="project" value="TreeGrafter"/>
</dbReference>
<evidence type="ECO:0000256" key="2">
    <source>
        <dbReference type="ARBA" id="ARBA00022741"/>
    </source>
</evidence>
<feature type="binding site" evidence="6">
    <location>
        <position position="389"/>
    </location>
    <ligand>
        <name>GTP</name>
        <dbReference type="ChEBI" id="CHEBI:37565"/>
    </ligand>
</feature>
<name>A0AAX4HFE6_9ASCO</name>